<dbReference type="Proteomes" id="UP000190037">
    <property type="component" value="Unassembled WGS sequence"/>
</dbReference>
<keyword evidence="2" id="KW-1185">Reference proteome</keyword>
<dbReference type="STRING" id="159449.B4N89_27285"/>
<accession>A0A1T3P5C0</accession>
<sequence length="102" mass="11567">MIFGIGRSDEAVNAPEILRERVHAIAPKAVRVQLSRPAFAPNPFLCSRREITVIDQHGRELDGMHIVYGGRDELRSRLERALPRGWPDVEYDVHARTLSPIT</sequence>
<organism evidence="1 2">
    <name type="scientific">Embleya scabrispora</name>
    <dbReference type="NCBI Taxonomy" id="159449"/>
    <lineage>
        <taxon>Bacteria</taxon>
        <taxon>Bacillati</taxon>
        <taxon>Actinomycetota</taxon>
        <taxon>Actinomycetes</taxon>
        <taxon>Kitasatosporales</taxon>
        <taxon>Streptomycetaceae</taxon>
        <taxon>Embleya</taxon>
    </lineage>
</organism>
<dbReference type="RefSeq" id="WP_143658104.1">
    <property type="nucleotide sequence ID" value="NZ_MWQN01000001.1"/>
</dbReference>
<gene>
    <name evidence="1" type="ORF">B4N89_27285</name>
</gene>
<dbReference type="EMBL" id="MWQN01000001">
    <property type="protein sequence ID" value="OPC84135.1"/>
    <property type="molecule type" value="Genomic_DNA"/>
</dbReference>
<proteinExistence type="predicted"/>
<evidence type="ECO:0000313" key="1">
    <source>
        <dbReference type="EMBL" id="OPC84135.1"/>
    </source>
</evidence>
<dbReference type="AlphaFoldDB" id="A0A1T3P5C0"/>
<comment type="caution">
    <text evidence="1">The sequence shown here is derived from an EMBL/GenBank/DDBJ whole genome shotgun (WGS) entry which is preliminary data.</text>
</comment>
<name>A0A1T3P5C0_9ACTN</name>
<protein>
    <submittedName>
        <fullName evidence="1">Uncharacterized protein</fullName>
    </submittedName>
</protein>
<evidence type="ECO:0000313" key="2">
    <source>
        <dbReference type="Proteomes" id="UP000190037"/>
    </source>
</evidence>
<reference evidence="1 2" key="1">
    <citation type="submission" date="2017-03" db="EMBL/GenBank/DDBJ databases">
        <title>Draft genome sequence of Streptomyces scabrisporus NF3, endophyte isolated from Amphipterygium adstringens.</title>
        <authorList>
            <person name="Vazquez M."/>
            <person name="Ceapa C.D."/>
            <person name="Rodriguez Luna D."/>
            <person name="Sanchez Esquivel S."/>
        </authorList>
    </citation>
    <scope>NUCLEOTIDE SEQUENCE [LARGE SCALE GENOMIC DNA]</scope>
    <source>
        <strain evidence="1 2">NF3</strain>
    </source>
</reference>